<keyword evidence="1" id="KW-0472">Membrane</keyword>
<dbReference type="SUPFAM" id="SSF52047">
    <property type="entry name" value="RNI-like"/>
    <property type="match status" value="1"/>
</dbReference>
<evidence type="ECO:0000313" key="3">
    <source>
        <dbReference type="Proteomes" id="UP000091820"/>
    </source>
</evidence>
<organism evidence="2 3">
    <name type="scientific">Glossina brevipalpis</name>
    <dbReference type="NCBI Taxonomy" id="37001"/>
    <lineage>
        <taxon>Eukaryota</taxon>
        <taxon>Metazoa</taxon>
        <taxon>Ecdysozoa</taxon>
        <taxon>Arthropoda</taxon>
        <taxon>Hexapoda</taxon>
        <taxon>Insecta</taxon>
        <taxon>Pterygota</taxon>
        <taxon>Neoptera</taxon>
        <taxon>Endopterygota</taxon>
        <taxon>Diptera</taxon>
        <taxon>Brachycera</taxon>
        <taxon>Muscomorpha</taxon>
        <taxon>Hippoboscoidea</taxon>
        <taxon>Glossinidae</taxon>
        <taxon>Glossina</taxon>
    </lineage>
</organism>
<keyword evidence="1" id="KW-1133">Transmembrane helix</keyword>
<reference evidence="2" key="2">
    <citation type="submission" date="2020-05" db="UniProtKB">
        <authorList>
            <consortium name="EnsemblMetazoa"/>
        </authorList>
    </citation>
    <scope>IDENTIFICATION</scope>
    <source>
        <strain evidence="2">IAEA</strain>
    </source>
</reference>
<name>A0A1A9WHH1_9MUSC</name>
<dbReference type="AlphaFoldDB" id="A0A1A9WHH1"/>
<accession>A0A1A9WHH1</accession>
<reference evidence="3" key="1">
    <citation type="submission" date="2014-03" db="EMBL/GenBank/DDBJ databases">
        <authorList>
            <person name="Aksoy S."/>
            <person name="Warren W."/>
            <person name="Wilson R.K."/>
        </authorList>
    </citation>
    <scope>NUCLEOTIDE SEQUENCE [LARGE SCALE GENOMIC DNA]</scope>
    <source>
        <strain evidence="3">IAEA</strain>
    </source>
</reference>
<protein>
    <recommendedName>
        <fullName evidence="4">F-box domain-containing protein</fullName>
    </recommendedName>
</protein>
<keyword evidence="1" id="KW-0812">Transmembrane</keyword>
<feature type="transmembrane region" description="Helical" evidence="1">
    <location>
        <begin position="162"/>
        <end position="181"/>
    </location>
</feature>
<evidence type="ECO:0000313" key="2">
    <source>
        <dbReference type="EnsemblMetazoa" id="GBRI019903-PA"/>
    </source>
</evidence>
<dbReference type="InterPro" id="IPR032675">
    <property type="entry name" value="LRR_dom_sf"/>
</dbReference>
<keyword evidence="3" id="KW-1185">Reference proteome</keyword>
<evidence type="ECO:0008006" key="4">
    <source>
        <dbReference type="Google" id="ProtNLM"/>
    </source>
</evidence>
<evidence type="ECO:0000256" key="1">
    <source>
        <dbReference type="SAM" id="Phobius"/>
    </source>
</evidence>
<dbReference type="EnsemblMetazoa" id="GBRI019903-RA">
    <property type="protein sequence ID" value="GBRI019903-PA"/>
    <property type="gene ID" value="GBRI019903"/>
</dbReference>
<dbReference type="Gene3D" id="3.80.10.10">
    <property type="entry name" value="Ribonuclease Inhibitor"/>
    <property type="match status" value="1"/>
</dbReference>
<proteinExistence type="predicted"/>
<sequence length="663" mass="74999">MFDNGSKCYVHYFQHYCRFLKFLQNYTSSSFVTELFLFGSPSFNTSSSIKIEFSVVIMGFILPVGEDVCSKVGKHFHGKLRFLIVQHTDGYDAITTTSPTPSPPPPPPPPTRGRCGESKIINSIYAKQNAFDSSPHDIDNHKYPLMCCTIANKYLTKLNTRLIGLMLFTILLCIYSIVYAASSMLCINYQAILLPIAHLMSSSKSAVNLVAPAATTLLDLNDDCLLNIFRYLSIQDAFNVLGCFNTRIDNVSLIRIADLKNLCFSLREPPTFKRWQLKIIGQNLESLCISAGYTLSSQMALYYLQLLLCSSESRTRLRKLTIHYVKFNNDYLDCVLNVISNIKYLDLSFCQLNDELLLPILERSRKLQTLKLIANYNLECKSLHYIQSPYLNLIELEMNLRCVNEVNKFITEHTNVNVIVHSPSRLSYIKYGPSTNENAGDHETIAFDLLDFCTYYLAFITLESFQNVNLITVHRYNESYSVHLTNKNNLNRNSECFIKETRAKLAWKKNSRISFFKYLASRLCSANWRLEGESMADVCVGEEPPEDGNHSSSVLMSSVCDGARESKLSSVVDALETGAVDTDVCRETGEAKLCGGELGGVNCVKTDTSDVLLGSANEKLGNWYFRFATTTNFFLMPSAILFSRTLRRIDLRNIASKHFECIE</sequence>
<dbReference type="VEuPathDB" id="VectorBase:GBRI019903"/>
<dbReference type="Proteomes" id="UP000091820">
    <property type="component" value="Unassembled WGS sequence"/>
</dbReference>